<name>A0A2T7NXB1_POMCA</name>
<evidence type="ECO:0000313" key="2">
    <source>
        <dbReference type="Proteomes" id="UP000245119"/>
    </source>
</evidence>
<comment type="caution">
    <text evidence="1">The sequence shown here is derived from an EMBL/GenBank/DDBJ whole genome shotgun (WGS) entry which is preliminary data.</text>
</comment>
<protein>
    <submittedName>
        <fullName evidence="1">Uncharacterized protein</fullName>
    </submittedName>
</protein>
<keyword evidence="2" id="KW-1185">Reference proteome</keyword>
<sequence>MLCHESPGWQSGEAASGMMANTGMVPEVPLPPPLICRVGRFLHEFLHVKSKKVQTVQSSRKLPELPLITPAAPLGLLISPVSGGGRRLVDSL</sequence>
<reference evidence="1 2" key="1">
    <citation type="submission" date="2018-04" db="EMBL/GenBank/DDBJ databases">
        <title>The genome of golden apple snail Pomacea canaliculata provides insight into stress tolerance and invasive adaptation.</title>
        <authorList>
            <person name="Liu C."/>
            <person name="Liu B."/>
            <person name="Ren Y."/>
            <person name="Zhang Y."/>
            <person name="Wang H."/>
            <person name="Li S."/>
            <person name="Jiang F."/>
            <person name="Yin L."/>
            <person name="Zhang G."/>
            <person name="Qian W."/>
            <person name="Fan W."/>
        </authorList>
    </citation>
    <scope>NUCLEOTIDE SEQUENCE [LARGE SCALE GENOMIC DNA]</scope>
    <source>
        <strain evidence="1">SZHN2017</strain>
        <tissue evidence="1">Muscle</tissue>
    </source>
</reference>
<gene>
    <name evidence="1" type="ORF">C0Q70_13461</name>
</gene>
<dbReference type="AlphaFoldDB" id="A0A2T7NXB1"/>
<evidence type="ECO:0000313" key="1">
    <source>
        <dbReference type="EMBL" id="PVD25801.1"/>
    </source>
</evidence>
<dbReference type="EMBL" id="PZQS01000008">
    <property type="protein sequence ID" value="PVD25801.1"/>
    <property type="molecule type" value="Genomic_DNA"/>
</dbReference>
<dbReference type="Proteomes" id="UP000245119">
    <property type="component" value="Linkage Group LG8"/>
</dbReference>
<organism evidence="1 2">
    <name type="scientific">Pomacea canaliculata</name>
    <name type="common">Golden apple snail</name>
    <dbReference type="NCBI Taxonomy" id="400727"/>
    <lineage>
        <taxon>Eukaryota</taxon>
        <taxon>Metazoa</taxon>
        <taxon>Spiralia</taxon>
        <taxon>Lophotrochozoa</taxon>
        <taxon>Mollusca</taxon>
        <taxon>Gastropoda</taxon>
        <taxon>Caenogastropoda</taxon>
        <taxon>Architaenioglossa</taxon>
        <taxon>Ampullarioidea</taxon>
        <taxon>Ampullariidae</taxon>
        <taxon>Pomacea</taxon>
    </lineage>
</organism>
<proteinExistence type="predicted"/>
<accession>A0A2T7NXB1</accession>